<proteinExistence type="predicted"/>
<name>A0A8S5NP79_9CAUD</name>
<evidence type="ECO:0000313" key="2">
    <source>
        <dbReference type="EMBL" id="DAD96175.1"/>
    </source>
</evidence>
<organism evidence="2">
    <name type="scientific">Myoviridae sp. ctlnK45</name>
    <dbReference type="NCBI Taxonomy" id="2826693"/>
    <lineage>
        <taxon>Viruses</taxon>
        <taxon>Duplodnaviria</taxon>
        <taxon>Heunggongvirae</taxon>
        <taxon>Uroviricota</taxon>
        <taxon>Caudoviricetes</taxon>
    </lineage>
</organism>
<dbReference type="EMBL" id="BK015212">
    <property type="protein sequence ID" value="DAD96175.1"/>
    <property type="molecule type" value="Genomic_DNA"/>
</dbReference>
<accession>A0A8S5NP79</accession>
<protein>
    <submittedName>
        <fullName evidence="2">Uncharacterized protein</fullName>
    </submittedName>
</protein>
<sequence length="35" mass="3696">MISWEGASAPSPIYGRSGCMNPARPPDIRSGYASI</sequence>
<reference evidence="2" key="1">
    <citation type="journal article" date="2021" name="Proc. Natl. Acad. Sci. U.S.A.">
        <title>A Catalog of Tens of Thousands of Viruses from Human Metagenomes Reveals Hidden Associations with Chronic Diseases.</title>
        <authorList>
            <person name="Tisza M.J."/>
            <person name="Buck C.B."/>
        </authorList>
    </citation>
    <scope>NUCLEOTIDE SEQUENCE</scope>
    <source>
        <strain evidence="2">CtlnK45</strain>
    </source>
</reference>
<evidence type="ECO:0000256" key="1">
    <source>
        <dbReference type="SAM" id="MobiDB-lite"/>
    </source>
</evidence>
<feature type="region of interest" description="Disordered" evidence="1">
    <location>
        <begin position="1"/>
        <end position="35"/>
    </location>
</feature>